<dbReference type="PATRIC" id="fig|294710.3.peg.963"/>
<gene>
    <name evidence="2" type="ORF">XD92_0677</name>
</gene>
<dbReference type="Gene3D" id="3.10.180.10">
    <property type="entry name" value="2,3-Dihydroxybiphenyl 1,2-Dioxygenase, domain 1"/>
    <property type="match status" value="2"/>
</dbReference>
<proteinExistence type="predicted"/>
<dbReference type="STRING" id="1123008.GCA_000380985_00903"/>
<accession>A0A101HJE9</accession>
<dbReference type="AlphaFoldDB" id="A0A101HJE9"/>
<dbReference type="InterPro" id="IPR029068">
    <property type="entry name" value="Glyas_Bleomycin-R_OHBP_Dase"/>
</dbReference>
<name>A0A101HJE9_9BACT</name>
<comment type="caution">
    <text evidence="2">The sequence shown here is derived from an EMBL/GenBank/DDBJ whole genome shotgun (WGS) entry which is preliminary data.</text>
</comment>
<keyword evidence="2" id="KW-0223">Dioxygenase</keyword>
<evidence type="ECO:0000313" key="2">
    <source>
        <dbReference type="EMBL" id="KUK77864.1"/>
    </source>
</evidence>
<keyword evidence="2" id="KW-0560">Oxidoreductase</keyword>
<sequence>MTQPYNIAGIQQVGIGVENLYEAWKDYIDLFQMDIRILEDNKIAELMLPYTGGKPQQRRAVIAVNMQGGGGFEMWQYAERKPQPLAFELQMGDLGVLVCKIRSRDVARAFEAFSHNPKAKVVGGLSSSIDGSQTFFLQDPYRNLFQVVEDAYLFKDEGRLTGGVAGVTIGVTNIERAMTVYRDILGYDTILADETGHFPDFARLPAGDGLFRRRLLGHSQPRKGSFSELFGPSSIELVQALGRTPRKLYEGRFWGDPGFIQICFDIRNMEALGKHCSVLGHPFTVDTTQQFREGSSFDMGDAAGQFAYIEDPDGTLIEFVETHKIPLAKKLGLSINLQNRDPEKPLPRWMLKTLSLMRVKPEHL</sequence>
<evidence type="ECO:0000259" key="1">
    <source>
        <dbReference type="PROSITE" id="PS51819"/>
    </source>
</evidence>
<reference evidence="3" key="1">
    <citation type="journal article" date="2015" name="MBio">
        <title>Genome-Resolved Metagenomic Analysis Reveals Roles for Candidate Phyla and Other Microbial Community Members in Biogeochemical Transformations in Oil Reservoirs.</title>
        <authorList>
            <person name="Hu P."/>
            <person name="Tom L."/>
            <person name="Singh A."/>
            <person name="Thomas B.C."/>
            <person name="Baker B.J."/>
            <person name="Piceno Y.M."/>
            <person name="Andersen G.L."/>
            <person name="Banfield J.F."/>
        </authorList>
    </citation>
    <scope>NUCLEOTIDE SEQUENCE [LARGE SCALE GENOMIC DNA]</scope>
</reference>
<feature type="domain" description="VOC" evidence="1">
    <location>
        <begin position="9"/>
        <end position="150"/>
    </location>
</feature>
<dbReference type="Proteomes" id="UP000053860">
    <property type="component" value="Unassembled WGS sequence"/>
</dbReference>
<dbReference type="PROSITE" id="PS51819">
    <property type="entry name" value="VOC"/>
    <property type="match status" value="1"/>
</dbReference>
<organism evidence="2 3">
    <name type="scientific">Proteiniphilum acetatigenes</name>
    <dbReference type="NCBI Taxonomy" id="294710"/>
    <lineage>
        <taxon>Bacteria</taxon>
        <taxon>Pseudomonadati</taxon>
        <taxon>Bacteroidota</taxon>
        <taxon>Bacteroidia</taxon>
        <taxon>Bacteroidales</taxon>
        <taxon>Dysgonomonadaceae</taxon>
        <taxon>Proteiniphilum</taxon>
    </lineage>
</organism>
<dbReference type="InterPro" id="IPR037523">
    <property type="entry name" value="VOC_core"/>
</dbReference>
<dbReference type="EMBL" id="LGGN01000103">
    <property type="protein sequence ID" value="KUK77864.1"/>
    <property type="molecule type" value="Genomic_DNA"/>
</dbReference>
<dbReference type="GO" id="GO:0051213">
    <property type="term" value="F:dioxygenase activity"/>
    <property type="evidence" value="ECO:0007669"/>
    <property type="project" value="UniProtKB-KW"/>
</dbReference>
<protein>
    <submittedName>
        <fullName evidence="2">Glyoxalase/bleomycin resistance protein/dioxygenase</fullName>
    </submittedName>
</protein>
<dbReference type="SUPFAM" id="SSF54593">
    <property type="entry name" value="Glyoxalase/Bleomycin resistance protein/Dihydroxybiphenyl dioxygenase"/>
    <property type="match status" value="2"/>
</dbReference>
<evidence type="ECO:0000313" key="3">
    <source>
        <dbReference type="Proteomes" id="UP000053860"/>
    </source>
</evidence>